<dbReference type="GO" id="GO:0046279">
    <property type="term" value="P:3,4-dihydroxybenzoate biosynthetic process"/>
    <property type="evidence" value="ECO:0007669"/>
    <property type="project" value="UniProtKB-ARBA"/>
</dbReference>
<dbReference type="AlphaFoldDB" id="A0A519BM44"/>
<dbReference type="CDD" id="cd00502">
    <property type="entry name" value="DHQase_I"/>
    <property type="match status" value="1"/>
</dbReference>
<evidence type="ECO:0000313" key="6">
    <source>
        <dbReference type="Proteomes" id="UP000319296"/>
    </source>
</evidence>
<comment type="catalytic activity">
    <reaction evidence="1">
        <text>3-dehydroquinate = 3-dehydroshikimate + H2O</text>
        <dbReference type="Rhea" id="RHEA:21096"/>
        <dbReference type="ChEBI" id="CHEBI:15377"/>
        <dbReference type="ChEBI" id="CHEBI:16630"/>
        <dbReference type="ChEBI" id="CHEBI:32364"/>
        <dbReference type="EC" id="4.2.1.10"/>
    </reaction>
</comment>
<reference evidence="5 6" key="1">
    <citation type="journal article" date="2019" name="ISME J.">
        <title>Insights into ecological role of a new deltaproteobacterial order Candidatus Acidulodesulfobacterales by metagenomics and metatranscriptomics.</title>
        <authorList>
            <person name="Tan S."/>
            <person name="Liu J."/>
            <person name="Fang Y."/>
            <person name="Hedlund B.P."/>
            <person name="Lian Z.H."/>
            <person name="Huang L.Y."/>
            <person name="Li J.T."/>
            <person name="Huang L.N."/>
            <person name="Li W.J."/>
            <person name="Jiang H.C."/>
            <person name="Dong H.L."/>
            <person name="Shu W.S."/>
        </authorList>
    </citation>
    <scope>NUCLEOTIDE SEQUENCE [LARGE SCALE GENOMIC DNA]</scope>
    <source>
        <strain evidence="5">AP1</strain>
    </source>
</reference>
<dbReference type="InterPro" id="IPR013785">
    <property type="entry name" value="Aldolase_TIM"/>
</dbReference>
<comment type="caution">
    <text evidence="5">The sequence shown here is derived from an EMBL/GenBank/DDBJ whole genome shotgun (WGS) entry which is preliminary data.</text>
</comment>
<dbReference type="EC" id="4.2.1.10" evidence="2"/>
<dbReference type="SUPFAM" id="SSF51569">
    <property type="entry name" value="Aldolase"/>
    <property type="match status" value="1"/>
</dbReference>
<dbReference type="EMBL" id="SGBB01000010">
    <property type="protein sequence ID" value="RZD18350.1"/>
    <property type="molecule type" value="Genomic_DNA"/>
</dbReference>
<dbReference type="GO" id="GO:0003855">
    <property type="term" value="F:3-dehydroquinate dehydratase activity"/>
    <property type="evidence" value="ECO:0007669"/>
    <property type="project" value="UniProtKB-EC"/>
</dbReference>
<name>A0A519BM44_9DELT</name>
<evidence type="ECO:0000256" key="1">
    <source>
        <dbReference type="ARBA" id="ARBA00001864"/>
    </source>
</evidence>
<dbReference type="Proteomes" id="UP000319296">
    <property type="component" value="Unassembled WGS sequence"/>
</dbReference>
<dbReference type="Pfam" id="PF01487">
    <property type="entry name" value="DHquinase_I"/>
    <property type="match status" value="1"/>
</dbReference>
<evidence type="ECO:0000256" key="3">
    <source>
        <dbReference type="ARBA" id="ARBA00023239"/>
    </source>
</evidence>
<evidence type="ECO:0000313" key="5">
    <source>
        <dbReference type="EMBL" id="RZD18350.1"/>
    </source>
</evidence>
<dbReference type="PANTHER" id="PTHR43699:SF1">
    <property type="entry name" value="3-DEHYDROQUINATE DEHYDRATASE"/>
    <property type="match status" value="1"/>
</dbReference>
<proteinExistence type="predicted"/>
<gene>
    <name evidence="5" type="ORF">EVG15_06305</name>
</gene>
<dbReference type="PANTHER" id="PTHR43699">
    <property type="entry name" value="3-DEHYDROQUINATE DEHYDRATASE"/>
    <property type="match status" value="1"/>
</dbReference>
<evidence type="ECO:0000256" key="4">
    <source>
        <dbReference type="ARBA" id="ARBA00023270"/>
    </source>
</evidence>
<accession>A0A519BM44</accession>
<keyword evidence="3" id="KW-0456">Lyase</keyword>
<protein>
    <recommendedName>
        <fullName evidence="2">3-dehydroquinate dehydratase</fullName>
        <ecNumber evidence="2">4.2.1.10</ecNumber>
    </recommendedName>
</protein>
<dbReference type="InterPro" id="IPR001381">
    <property type="entry name" value="DHquinase_I"/>
</dbReference>
<evidence type="ECO:0000256" key="2">
    <source>
        <dbReference type="ARBA" id="ARBA00012060"/>
    </source>
</evidence>
<keyword evidence="4" id="KW-0704">Schiff base</keyword>
<dbReference type="InterPro" id="IPR050146">
    <property type="entry name" value="Type-I_3-dehydroquinase"/>
</dbReference>
<sequence length="264" mass="30115">MILSKINKKPCICASIGSIETSKVISAVEYAINNNYSCVEIRFDLLNDFNEELLFNKYLKEIISYCEKFNFPIIATKRNIYKDANNIENKSDIKSDIIIDKLSFLKKLIDNGIKTVDIEQDTTDKYLIADFIEFAHSKNSEVILSVHDFNSFIDLEKAMQFYIEASYLKADFFKMAAIITSKQESLDILSICDKINEIRNSDIENYPEFIIFGMGDKGKLTRVLSLNYGSFLAYCSADNGLSTAPGQLNINLFNKVYNSCNLIF</sequence>
<dbReference type="Gene3D" id="3.20.20.70">
    <property type="entry name" value="Aldolase class I"/>
    <property type="match status" value="1"/>
</dbReference>
<organism evidence="5 6">
    <name type="scientific">Candidatus Acididesulfobacter diazotrophicus</name>
    <dbReference type="NCBI Taxonomy" id="2597226"/>
    <lineage>
        <taxon>Bacteria</taxon>
        <taxon>Deltaproteobacteria</taxon>
        <taxon>Candidatus Acidulodesulfobacterales</taxon>
        <taxon>Candidatus Acididesulfobacter</taxon>
    </lineage>
</organism>